<sequence length="73" mass="7741">MLSSWGRPGWRVGSCGSASGPSAGPRPLCPYPARSSCPACARGDREHGAPSDVAAEEERGTRLRRRTDSQATR</sequence>
<reference evidence="2" key="2">
    <citation type="submission" date="2025-08" db="UniProtKB">
        <authorList>
            <consortium name="Ensembl"/>
        </authorList>
    </citation>
    <scope>IDENTIFICATION</scope>
</reference>
<protein>
    <submittedName>
        <fullName evidence="2">Uncharacterized protein</fullName>
    </submittedName>
</protein>
<evidence type="ECO:0000313" key="3">
    <source>
        <dbReference type="Proteomes" id="UP000314981"/>
    </source>
</evidence>
<feature type="compositionally biased region" description="Low complexity" evidence="1">
    <location>
        <begin position="13"/>
        <end position="25"/>
    </location>
</feature>
<feature type="region of interest" description="Disordered" evidence="1">
    <location>
        <begin position="1"/>
        <end position="28"/>
    </location>
</feature>
<dbReference type="AlphaFoldDB" id="A0A4W2DWB7"/>
<name>A0A4W2DWB7_BOBOX</name>
<evidence type="ECO:0000313" key="2">
    <source>
        <dbReference type="Ensembl" id="ENSBIXP00000028798.1"/>
    </source>
</evidence>
<evidence type="ECO:0000256" key="1">
    <source>
        <dbReference type="SAM" id="MobiDB-lite"/>
    </source>
</evidence>
<accession>A0A4W2DWB7</accession>
<reference evidence="2" key="3">
    <citation type="submission" date="2025-09" db="UniProtKB">
        <authorList>
            <consortium name="Ensembl"/>
        </authorList>
    </citation>
    <scope>IDENTIFICATION</scope>
</reference>
<proteinExistence type="predicted"/>
<reference evidence="3" key="1">
    <citation type="submission" date="2018-11" db="EMBL/GenBank/DDBJ databases">
        <title>Haplotype-resolved cattle genomes.</title>
        <authorList>
            <person name="Low W.Y."/>
            <person name="Tearle R."/>
            <person name="Bickhart D.M."/>
            <person name="Rosen B.D."/>
            <person name="Koren S."/>
            <person name="Rhie A."/>
            <person name="Hiendleder S."/>
            <person name="Phillippy A.M."/>
            <person name="Smith T.P.L."/>
            <person name="Williams J.L."/>
        </authorList>
    </citation>
    <scope>NUCLEOTIDE SEQUENCE [LARGE SCALE GENOMIC DNA]</scope>
</reference>
<organism evidence="2 3">
    <name type="scientific">Bos indicus x Bos taurus</name>
    <name type="common">Hybrid cattle</name>
    <dbReference type="NCBI Taxonomy" id="30522"/>
    <lineage>
        <taxon>Eukaryota</taxon>
        <taxon>Metazoa</taxon>
        <taxon>Chordata</taxon>
        <taxon>Craniata</taxon>
        <taxon>Vertebrata</taxon>
        <taxon>Euteleostomi</taxon>
        <taxon>Mammalia</taxon>
        <taxon>Eutheria</taxon>
        <taxon>Laurasiatheria</taxon>
        <taxon>Artiodactyla</taxon>
        <taxon>Ruminantia</taxon>
        <taxon>Pecora</taxon>
        <taxon>Bovidae</taxon>
        <taxon>Bovinae</taxon>
        <taxon>Bos</taxon>
    </lineage>
</organism>
<feature type="region of interest" description="Disordered" evidence="1">
    <location>
        <begin position="40"/>
        <end position="73"/>
    </location>
</feature>
<keyword evidence="3" id="KW-1185">Reference proteome</keyword>
<dbReference type="Ensembl" id="ENSBIXT00000009233.1">
    <property type="protein sequence ID" value="ENSBIXP00000028798.1"/>
    <property type="gene ID" value="ENSBIXG00000010149.1"/>
</dbReference>
<dbReference type="Proteomes" id="UP000314981">
    <property type="component" value="Unassembled WGS sequence"/>
</dbReference>